<dbReference type="AlphaFoldDB" id="A0A850DP65"/>
<keyword evidence="1" id="KW-0732">Signal</keyword>
<sequence length="631" mass="62126">MRTRSTIAALGTALAVVAGLVLAGPATTAEAAAPTTAAPTTGRFTPVAPARAFSGTVGTAPVTVTLGGANGIPSSATAVVLTATVTSPTAAGYVVVAPAGSSARPSVQNFSAGQQISGTTTVGLAGGKAQVQLSSGTGTVALDVAGWYGSSATGSTYTPLPPTTVLQASVGTTPVRVPIAGTAGVPADATAVVLQTDVSRPVANGTLRITPAGNSAGVVTLTYRAGVTVANTTTVALSDGAVQARVSSGTGSVLSDVVGYYSPASSGSVYVPADPVRAATVPASPTATNVTLTGTAGIPRNAVAAVVNAKVGGGTVGASLRVTGAGLSSAVPTQVYAAGQTIGNALIAPLSSGGKVSAKVSSGTAMVYVDVVGYFLDGSTGAGTGVDVSWPQCGKTIPSDQSFGIVGVNGEFGNQPNPCFSSQLAWAGDAAGGTAQPDVQLYSLFQNPGAVQASAWPTSNTFLGTTVTGSPYGTCTPAAGGAGQTTRACSYVYGYGRAATNVGFSGLSTPGQYRWWLDVETGLSHQTDVTQNRAALEGMIAAYRKAGITDLGLYSTGLQFQQVMGSVPTTGADGRASTIRPLPSWIALGPTTLASAQAACSGTPLVDGPIRMTQYVSSFAGAEIDRDWSCS</sequence>
<dbReference type="InterPro" id="IPR017853">
    <property type="entry name" value="GH"/>
</dbReference>
<dbReference type="RefSeq" id="WP_175325295.1">
    <property type="nucleotide sequence ID" value="NZ_BAAAWP010000001.1"/>
</dbReference>
<dbReference type="Proteomes" id="UP000539146">
    <property type="component" value="Unassembled WGS sequence"/>
</dbReference>
<evidence type="ECO:0000256" key="1">
    <source>
        <dbReference type="SAM" id="SignalP"/>
    </source>
</evidence>
<proteinExistence type="predicted"/>
<name>A0A850DP65_9MICO</name>
<feature type="chain" id="PRO_5039445287" description="IPT/TIG domain-containing protein" evidence="1">
    <location>
        <begin position="24"/>
        <end position="631"/>
    </location>
</feature>
<accession>A0A850DP65</accession>
<dbReference type="SUPFAM" id="SSF51445">
    <property type="entry name" value="(Trans)glycosidases"/>
    <property type="match status" value="1"/>
</dbReference>
<comment type="caution">
    <text evidence="2">The sequence shown here is derived from an EMBL/GenBank/DDBJ whole genome shotgun (WGS) entry which is preliminary data.</text>
</comment>
<protein>
    <recommendedName>
        <fullName evidence="4">IPT/TIG domain-containing protein</fullName>
    </recommendedName>
</protein>
<dbReference type="EMBL" id="JABMCG010000080">
    <property type="protein sequence ID" value="NUU27257.1"/>
    <property type="molecule type" value="Genomic_DNA"/>
</dbReference>
<reference evidence="2 3" key="1">
    <citation type="submission" date="2020-05" db="EMBL/GenBank/DDBJ databases">
        <title>Genome Sequencing of Type Strains.</title>
        <authorList>
            <person name="Lemaire J.F."/>
            <person name="Inderbitzin P."/>
            <person name="Gregorio O.A."/>
            <person name="Collins S.B."/>
            <person name="Wespe N."/>
            <person name="Knight-Connoni V."/>
        </authorList>
    </citation>
    <scope>NUCLEOTIDE SEQUENCE [LARGE SCALE GENOMIC DNA]</scope>
    <source>
        <strain evidence="2 3">DSM 20512</strain>
    </source>
</reference>
<gene>
    <name evidence="2" type="ORF">HP467_03910</name>
</gene>
<organism evidence="2 3">
    <name type="scientific">Curtobacterium citreum</name>
    <dbReference type="NCBI Taxonomy" id="2036"/>
    <lineage>
        <taxon>Bacteria</taxon>
        <taxon>Bacillati</taxon>
        <taxon>Actinomycetota</taxon>
        <taxon>Actinomycetes</taxon>
        <taxon>Micrococcales</taxon>
        <taxon>Microbacteriaceae</taxon>
        <taxon>Curtobacterium</taxon>
    </lineage>
</organism>
<evidence type="ECO:0000313" key="3">
    <source>
        <dbReference type="Proteomes" id="UP000539146"/>
    </source>
</evidence>
<feature type="signal peptide" evidence="1">
    <location>
        <begin position="1"/>
        <end position="23"/>
    </location>
</feature>
<evidence type="ECO:0000313" key="2">
    <source>
        <dbReference type="EMBL" id="NUU27257.1"/>
    </source>
</evidence>
<evidence type="ECO:0008006" key="4">
    <source>
        <dbReference type="Google" id="ProtNLM"/>
    </source>
</evidence>